<name>A0A4U5LTG4_STECR</name>
<evidence type="ECO:0000313" key="2">
    <source>
        <dbReference type="Proteomes" id="UP000298663"/>
    </source>
</evidence>
<dbReference type="OrthoDB" id="10642643at2759"/>
<keyword evidence="2" id="KW-1185">Reference proteome</keyword>
<accession>A0A4U5LTG4</accession>
<dbReference type="Proteomes" id="UP000298663">
    <property type="component" value="Unassembled WGS sequence"/>
</dbReference>
<reference evidence="1 2" key="2">
    <citation type="journal article" date="2019" name="G3 (Bethesda)">
        <title>Hybrid Assembly of the Genome of the Entomopathogenic Nematode Steinernema carpocapsae Identifies the X-Chromosome.</title>
        <authorList>
            <person name="Serra L."/>
            <person name="Macchietto M."/>
            <person name="Macias-Munoz A."/>
            <person name="McGill C.J."/>
            <person name="Rodriguez I.M."/>
            <person name="Rodriguez B."/>
            <person name="Murad R."/>
            <person name="Mortazavi A."/>
        </authorList>
    </citation>
    <scope>NUCLEOTIDE SEQUENCE [LARGE SCALE GENOMIC DNA]</scope>
    <source>
        <strain evidence="1 2">ALL</strain>
    </source>
</reference>
<protein>
    <submittedName>
        <fullName evidence="1">Uncharacterized protein</fullName>
    </submittedName>
</protein>
<proteinExistence type="predicted"/>
<comment type="caution">
    <text evidence="1">The sequence shown here is derived from an EMBL/GenBank/DDBJ whole genome shotgun (WGS) entry which is preliminary data.</text>
</comment>
<reference evidence="1 2" key="1">
    <citation type="journal article" date="2015" name="Genome Biol.">
        <title>Comparative genomics of Steinernema reveals deeply conserved gene regulatory networks.</title>
        <authorList>
            <person name="Dillman A.R."/>
            <person name="Macchietto M."/>
            <person name="Porter C.F."/>
            <person name="Rogers A."/>
            <person name="Williams B."/>
            <person name="Antoshechkin I."/>
            <person name="Lee M.M."/>
            <person name="Goodwin Z."/>
            <person name="Lu X."/>
            <person name="Lewis E.E."/>
            <person name="Goodrich-Blair H."/>
            <person name="Stock S.P."/>
            <person name="Adams B.J."/>
            <person name="Sternberg P.W."/>
            <person name="Mortazavi A."/>
        </authorList>
    </citation>
    <scope>NUCLEOTIDE SEQUENCE [LARGE SCALE GENOMIC DNA]</scope>
    <source>
        <strain evidence="1 2">ALL</strain>
    </source>
</reference>
<dbReference type="AlphaFoldDB" id="A0A4U5LTG4"/>
<sequence>MCSPHICTDGGNLFLCESQPCPESCKVTSVPSTVTLRFTDSTLPNTTFSTPDPEQGPSISFPGADPGLKNLTVHPITSDNVEQVLNGSLSYATMGSKLNSDDITVLSILVSNASRLEKIGSTVSRFKVCD</sequence>
<evidence type="ECO:0000313" key="1">
    <source>
        <dbReference type="EMBL" id="TKR59361.1"/>
    </source>
</evidence>
<gene>
    <name evidence="1" type="ORF">L596_029044</name>
</gene>
<organism evidence="1 2">
    <name type="scientific">Steinernema carpocapsae</name>
    <name type="common">Entomopathogenic nematode</name>
    <dbReference type="NCBI Taxonomy" id="34508"/>
    <lineage>
        <taxon>Eukaryota</taxon>
        <taxon>Metazoa</taxon>
        <taxon>Ecdysozoa</taxon>
        <taxon>Nematoda</taxon>
        <taxon>Chromadorea</taxon>
        <taxon>Rhabditida</taxon>
        <taxon>Tylenchina</taxon>
        <taxon>Panagrolaimomorpha</taxon>
        <taxon>Strongyloidoidea</taxon>
        <taxon>Steinernematidae</taxon>
        <taxon>Steinernema</taxon>
    </lineage>
</organism>
<dbReference type="EMBL" id="AZBU02000012">
    <property type="protein sequence ID" value="TKR59361.1"/>
    <property type="molecule type" value="Genomic_DNA"/>
</dbReference>